<dbReference type="Proteomes" id="UP000662074">
    <property type="component" value="Unassembled WGS sequence"/>
</dbReference>
<evidence type="ECO:0000313" key="2">
    <source>
        <dbReference type="Proteomes" id="UP000662074"/>
    </source>
</evidence>
<protein>
    <submittedName>
        <fullName evidence="1">Uncharacterized protein</fullName>
    </submittedName>
</protein>
<keyword evidence="2" id="KW-1185">Reference proteome</keyword>
<organism evidence="1 2">
    <name type="scientific">Mucilaginibacter galii</name>
    <dbReference type="NCBI Taxonomy" id="2005073"/>
    <lineage>
        <taxon>Bacteria</taxon>
        <taxon>Pseudomonadati</taxon>
        <taxon>Bacteroidota</taxon>
        <taxon>Sphingobacteriia</taxon>
        <taxon>Sphingobacteriales</taxon>
        <taxon>Sphingobacteriaceae</taxon>
        <taxon>Mucilaginibacter</taxon>
    </lineage>
</organism>
<proteinExistence type="predicted"/>
<reference evidence="1" key="2">
    <citation type="submission" date="2020-09" db="EMBL/GenBank/DDBJ databases">
        <authorList>
            <person name="Sun Q."/>
            <person name="Sedlacek I."/>
        </authorList>
    </citation>
    <scope>NUCLEOTIDE SEQUENCE</scope>
    <source>
        <strain evidence="1">CCM 8711</strain>
    </source>
</reference>
<name>A0A917J7X9_9SPHI</name>
<dbReference type="RefSeq" id="WP_188413162.1">
    <property type="nucleotide sequence ID" value="NZ_BMDO01000001.1"/>
</dbReference>
<dbReference type="EMBL" id="BMDO01000001">
    <property type="protein sequence ID" value="GGI49106.1"/>
    <property type="molecule type" value="Genomic_DNA"/>
</dbReference>
<dbReference type="AlphaFoldDB" id="A0A917J7X9"/>
<evidence type="ECO:0000313" key="1">
    <source>
        <dbReference type="EMBL" id="GGI49106.1"/>
    </source>
</evidence>
<reference evidence="1" key="1">
    <citation type="journal article" date="2014" name="Int. J. Syst. Evol. Microbiol.">
        <title>Complete genome sequence of Corynebacterium casei LMG S-19264T (=DSM 44701T), isolated from a smear-ripened cheese.</title>
        <authorList>
            <consortium name="US DOE Joint Genome Institute (JGI-PGF)"/>
            <person name="Walter F."/>
            <person name="Albersmeier A."/>
            <person name="Kalinowski J."/>
            <person name="Ruckert C."/>
        </authorList>
    </citation>
    <scope>NUCLEOTIDE SEQUENCE</scope>
    <source>
        <strain evidence="1">CCM 8711</strain>
    </source>
</reference>
<comment type="caution">
    <text evidence="1">The sequence shown here is derived from an EMBL/GenBank/DDBJ whole genome shotgun (WGS) entry which is preliminary data.</text>
</comment>
<sequence>MMFGFLIIILFVVWYKNSTKKDPIELEYLNYLNNMGDKNFFCYNNKLSLKKYVEENIVPYLPEQVEIIYLNGKTPESDYPEVVISKMLYGLKLYDGYPHLIKIRSGVTTEISINNDVFNCINQHKDINPILFKIYTFFDLG</sequence>
<accession>A0A917J7X9</accession>
<gene>
    <name evidence="1" type="ORF">GCM10011425_03180</name>
</gene>